<dbReference type="InterPro" id="IPR008266">
    <property type="entry name" value="Tyr_kinase_AS"/>
</dbReference>
<comment type="caution">
    <text evidence="1">The sequence shown here is derived from an EMBL/GenBank/DDBJ whole genome shotgun (WGS) entry which is preliminary data.</text>
</comment>
<dbReference type="GO" id="GO:0004672">
    <property type="term" value="F:protein kinase activity"/>
    <property type="evidence" value="ECO:0007669"/>
    <property type="project" value="InterPro"/>
</dbReference>
<accession>A0A9X6VRK8</accession>
<dbReference type="Proteomes" id="UP000220210">
    <property type="component" value="Unassembled WGS sequence"/>
</dbReference>
<proteinExistence type="predicted"/>
<dbReference type="PROSITE" id="PS00109">
    <property type="entry name" value="PROTEIN_KINASE_TYR"/>
    <property type="match status" value="1"/>
</dbReference>
<organism evidence="1 2">
    <name type="scientific">Bacillus cereus</name>
    <dbReference type="NCBI Taxonomy" id="1396"/>
    <lineage>
        <taxon>Bacteria</taxon>
        <taxon>Bacillati</taxon>
        <taxon>Bacillota</taxon>
        <taxon>Bacilli</taxon>
        <taxon>Bacillales</taxon>
        <taxon>Bacillaceae</taxon>
        <taxon>Bacillus</taxon>
        <taxon>Bacillus cereus group</taxon>
    </lineage>
</organism>
<dbReference type="EMBL" id="NTSO01000035">
    <property type="protein sequence ID" value="PFF40807.1"/>
    <property type="molecule type" value="Genomic_DNA"/>
</dbReference>
<gene>
    <name evidence="1" type="ORF">CN357_32790</name>
</gene>
<protein>
    <submittedName>
        <fullName evidence="1">Uncharacterized protein</fullName>
    </submittedName>
</protein>
<evidence type="ECO:0000313" key="1">
    <source>
        <dbReference type="EMBL" id="PFF40807.1"/>
    </source>
</evidence>
<dbReference type="SUPFAM" id="SSF56112">
    <property type="entry name" value="Protein kinase-like (PK-like)"/>
    <property type="match status" value="1"/>
</dbReference>
<name>A0A9X6VRK8_BACCE</name>
<evidence type="ECO:0000313" key="2">
    <source>
        <dbReference type="Proteomes" id="UP000220210"/>
    </source>
</evidence>
<dbReference type="InterPro" id="IPR011009">
    <property type="entry name" value="Kinase-like_dom_sf"/>
</dbReference>
<reference evidence="1 2" key="1">
    <citation type="submission" date="2017-09" db="EMBL/GenBank/DDBJ databases">
        <title>Large-scale bioinformatics analysis of Bacillus genomes uncovers conserved roles of natural products in bacterial physiology.</title>
        <authorList>
            <consortium name="Agbiome Team Llc"/>
            <person name="Bleich R.M."/>
            <person name="Kirk G.J."/>
            <person name="Santa Maria K.C."/>
            <person name="Allen S.E."/>
            <person name="Farag S."/>
            <person name="Shank E.A."/>
            <person name="Bowers A."/>
        </authorList>
    </citation>
    <scope>NUCLEOTIDE SEQUENCE [LARGE SCALE GENOMIC DNA]</scope>
    <source>
        <strain evidence="1 2">AFS020204</strain>
    </source>
</reference>
<sequence>MNKTSVEKEYISKTLKNYKIIKELKGSSAAEIYVVEHQNQYKVLKIACTKGIDNGNDKLRGEIDFFLNLPVDVRDRFAEVYEYNVVGENVWYTMPFYKEYKTLKEHILEGKDCHKIIVNIMDFMFSKLYTNYFSIGDSKEHNLNRIKMRIKETIKLNNSFQDLIDSNRIIINDKSYMNYKEVLEKLEQKFPEIFTNNITMLIHKDLAIENILVSEDLSTFKLIDPRGPGNKKDFADYTYDLAKYSYSLNGFTAIKDNEFELVEINHSHFSFQFNRNFQIKFDKAYKDSILVLENKILSYFDIDKYWMERLYLTEACNFLATVPCFLYKSVDSHKGTALYLQGIILLNNLYEKIHENKRGFLTVK</sequence>
<dbReference type="AlphaFoldDB" id="A0A9X6VRK8"/>
<dbReference type="RefSeq" id="WP_087947729.1">
    <property type="nucleotide sequence ID" value="NZ_CP115306.1"/>
</dbReference>